<sequence>MKAAVSGSAYVDPAQAVCHRRGVDILDPQIARELAAELPPDVFAEVLRTFEADLTRLAAEMQQAARQGDAEGCRRSAHALAGTAASIGAQALERVARLALGPDPRPTGQPELEEVQRILHATLQALRALPETCPRP</sequence>
<dbReference type="PROSITE" id="PS50894">
    <property type="entry name" value="HPT"/>
    <property type="match status" value="1"/>
</dbReference>
<dbReference type="OrthoDB" id="7276210at2"/>
<dbReference type="AlphaFoldDB" id="A0A845BC25"/>
<dbReference type="GO" id="GO:0004672">
    <property type="term" value="F:protein kinase activity"/>
    <property type="evidence" value="ECO:0007669"/>
    <property type="project" value="UniProtKB-ARBA"/>
</dbReference>
<feature type="modified residue" description="Phosphohistidine" evidence="2">
    <location>
        <position position="78"/>
    </location>
</feature>
<reference evidence="4 5" key="1">
    <citation type="submission" date="2019-03" db="EMBL/GenBank/DDBJ databases">
        <title>Roseomonas sp. a novel Roseomonas species isolated from Sea whip Gorgonian.</title>
        <authorList>
            <person name="Li F."/>
            <person name="Pan X."/>
            <person name="Huang S."/>
            <person name="Li Z."/>
            <person name="Meng B."/>
        </authorList>
    </citation>
    <scope>NUCLEOTIDE SEQUENCE [LARGE SCALE GENOMIC DNA]</scope>
    <source>
        <strain evidence="4 5">M0104</strain>
    </source>
</reference>
<dbReference type="SUPFAM" id="SSF47226">
    <property type="entry name" value="Histidine-containing phosphotransfer domain, HPT domain"/>
    <property type="match status" value="1"/>
</dbReference>
<dbReference type="Pfam" id="PF01627">
    <property type="entry name" value="Hpt"/>
    <property type="match status" value="1"/>
</dbReference>
<protein>
    <submittedName>
        <fullName evidence="4">Hpt domain-containing protein</fullName>
    </submittedName>
</protein>
<accession>A0A845BC25</accession>
<gene>
    <name evidence="4" type="ORF">E0493_10055</name>
</gene>
<dbReference type="Gene3D" id="1.20.120.160">
    <property type="entry name" value="HPT domain"/>
    <property type="match status" value="1"/>
</dbReference>
<dbReference type="InterPro" id="IPR036641">
    <property type="entry name" value="HPT_dom_sf"/>
</dbReference>
<evidence type="ECO:0000256" key="2">
    <source>
        <dbReference type="PROSITE-ProRule" id="PRU00110"/>
    </source>
</evidence>
<evidence type="ECO:0000259" key="3">
    <source>
        <dbReference type="PROSITE" id="PS50894"/>
    </source>
</evidence>
<dbReference type="EMBL" id="SNVJ01000007">
    <property type="protein sequence ID" value="MXP63690.1"/>
    <property type="molecule type" value="Genomic_DNA"/>
</dbReference>
<organism evidence="4 5">
    <name type="scientific">Teichococcus coralli</name>
    <dbReference type="NCBI Taxonomy" id="2545983"/>
    <lineage>
        <taxon>Bacteria</taxon>
        <taxon>Pseudomonadati</taxon>
        <taxon>Pseudomonadota</taxon>
        <taxon>Alphaproteobacteria</taxon>
        <taxon>Acetobacterales</taxon>
        <taxon>Roseomonadaceae</taxon>
        <taxon>Roseomonas</taxon>
    </lineage>
</organism>
<keyword evidence="2" id="KW-0597">Phosphoprotein</keyword>
<keyword evidence="1" id="KW-0902">Two-component regulatory system</keyword>
<evidence type="ECO:0000256" key="1">
    <source>
        <dbReference type="ARBA" id="ARBA00023012"/>
    </source>
</evidence>
<feature type="domain" description="HPt" evidence="3">
    <location>
        <begin position="39"/>
        <end position="133"/>
    </location>
</feature>
<dbReference type="GO" id="GO:0000160">
    <property type="term" value="P:phosphorelay signal transduction system"/>
    <property type="evidence" value="ECO:0007669"/>
    <property type="project" value="UniProtKB-KW"/>
</dbReference>
<proteinExistence type="predicted"/>
<dbReference type="Proteomes" id="UP000460715">
    <property type="component" value="Unassembled WGS sequence"/>
</dbReference>
<name>A0A845BC25_9PROT</name>
<dbReference type="InterPro" id="IPR008207">
    <property type="entry name" value="Sig_transdc_His_kin_Hpt_dom"/>
</dbReference>
<evidence type="ECO:0000313" key="5">
    <source>
        <dbReference type="Proteomes" id="UP000460715"/>
    </source>
</evidence>
<comment type="caution">
    <text evidence="4">The sequence shown here is derived from an EMBL/GenBank/DDBJ whole genome shotgun (WGS) entry which is preliminary data.</text>
</comment>
<keyword evidence="5" id="KW-1185">Reference proteome</keyword>
<evidence type="ECO:0000313" key="4">
    <source>
        <dbReference type="EMBL" id="MXP63690.1"/>
    </source>
</evidence>